<gene>
    <name evidence="3" type="ORF">AA2016_0397</name>
</gene>
<dbReference type="KEGG" id="aak:AA2016_0397"/>
<evidence type="ECO:0000313" key="3">
    <source>
        <dbReference type="EMBL" id="AMS39336.1"/>
    </source>
</evidence>
<dbReference type="Proteomes" id="UP000075755">
    <property type="component" value="Chromosome"/>
</dbReference>
<organism evidence="3 4">
    <name type="scientific">Aminobacter aminovorans</name>
    <name type="common">Chelatobacter heintzii</name>
    <dbReference type="NCBI Taxonomy" id="83263"/>
    <lineage>
        <taxon>Bacteria</taxon>
        <taxon>Pseudomonadati</taxon>
        <taxon>Pseudomonadota</taxon>
        <taxon>Alphaproteobacteria</taxon>
        <taxon>Hyphomicrobiales</taxon>
        <taxon>Phyllobacteriaceae</taxon>
        <taxon>Aminobacter</taxon>
    </lineage>
</organism>
<evidence type="ECO:0000313" key="4">
    <source>
        <dbReference type="Proteomes" id="UP000075755"/>
    </source>
</evidence>
<feature type="transmembrane region" description="Helical" evidence="2">
    <location>
        <begin position="48"/>
        <end position="69"/>
    </location>
</feature>
<keyword evidence="2" id="KW-0812">Transmembrane</keyword>
<feature type="compositionally biased region" description="Polar residues" evidence="1">
    <location>
        <begin position="192"/>
        <end position="214"/>
    </location>
</feature>
<keyword evidence="2" id="KW-0472">Membrane</keyword>
<reference evidence="3 4" key="1">
    <citation type="submission" date="2016-03" db="EMBL/GenBank/DDBJ databases">
        <title>Complete genome of Aminobacter aminovorans KCTC 2477.</title>
        <authorList>
            <person name="Kim K.M."/>
        </authorList>
    </citation>
    <scope>NUCLEOTIDE SEQUENCE [LARGE SCALE GENOMIC DNA]</scope>
    <source>
        <strain evidence="3 4">KCTC 2477</strain>
    </source>
</reference>
<name>A0AAC8YL01_AMIAI</name>
<proteinExistence type="predicted"/>
<keyword evidence="2" id="KW-1133">Transmembrane helix</keyword>
<evidence type="ECO:0000256" key="1">
    <source>
        <dbReference type="SAM" id="MobiDB-lite"/>
    </source>
</evidence>
<dbReference type="EMBL" id="CP015005">
    <property type="protein sequence ID" value="AMS39336.1"/>
    <property type="molecule type" value="Genomic_DNA"/>
</dbReference>
<evidence type="ECO:0000256" key="2">
    <source>
        <dbReference type="SAM" id="Phobius"/>
    </source>
</evidence>
<protein>
    <submittedName>
        <fullName evidence="3">Uncharacterized protein</fullName>
    </submittedName>
</protein>
<feature type="region of interest" description="Disordered" evidence="1">
    <location>
        <begin position="186"/>
        <end position="222"/>
    </location>
</feature>
<dbReference type="AlphaFoldDB" id="A0AAC8YL01"/>
<accession>A0AAC8YL01</accession>
<sequence length="222" mass="23966">MHRLQNAVNSGAMVSSTAATETLALPDARAQKSAVLELSLSRLRRATWVLSAFSSILLLLTAVSMIVAFQMWGMLSETRELAEKLGNLGGFEKRVVDRLDSFNVGVQSLIDRTNGRLEEIRVEAEKAAKLSQESAQRIGMATDQLEMRMNSFALQSDDGEAIDFGPAEQPVTRSAPGRNAAVAAELLAGQPEATQGNPAPLASQSFRRTTNADGSVTYEKVR</sequence>